<accession>A0A0F9UUT5</accession>
<gene>
    <name evidence="1" type="ORF">LCGC14_0164290</name>
</gene>
<sequence>MRKPNLTVDELLEDIECEGLREAQEIVCKFCGHPSHSDTSISRLIEVALSRLGNHDHPSDATLKDSVKFYQLNYYITLLEYCPNCVCGGGDTCSPCHWFLVTASEILRMAALVKTIRHIQKDEDKPWPTNTKP</sequence>
<organism evidence="1">
    <name type="scientific">marine sediment metagenome</name>
    <dbReference type="NCBI Taxonomy" id="412755"/>
    <lineage>
        <taxon>unclassified sequences</taxon>
        <taxon>metagenomes</taxon>
        <taxon>ecological metagenomes</taxon>
    </lineage>
</organism>
<reference evidence="1" key="1">
    <citation type="journal article" date="2015" name="Nature">
        <title>Complex archaea that bridge the gap between prokaryotes and eukaryotes.</title>
        <authorList>
            <person name="Spang A."/>
            <person name="Saw J.H."/>
            <person name="Jorgensen S.L."/>
            <person name="Zaremba-Niedzwiedzka K."/>
            <person name="Martijn J."/>
            <person name="Lind A.E."/>
            <person name="van Eijk R."/>
            <person name="Schleper C."/>
            <person name="Guy L."/>
            <person name="Ettema T.J."/>
        </authorList>
    </citation>
    <scope>NUCLEOTIDE SEQUENCE</scope>
</reference>
<comment type="caution">
    <text evidence="1">The sequence shown here is derived from an EMBL/GenBank/DDBJ whole genome shotgun (WGS) entry which is preliminary data.</text>
</comment>
<dbReference type="EMBL" id="LAZR01000062">
    <property type="protein sequence ID" value="KKN96785.1"/>
    <property type="molecule type" value="Genomic_DNA"/>
</dbReference>
<name>A0A0F9UUT5_9ZZZZ</name>
<dbReference type="AlphaFoldDB" id="A0A0F9UUT5"/>
<proteinExistence type="predicted"/>
<protein>
    <submittedName>
        <fullName evidence="1">Uncharacterized protein</fullName>
    </submittedName>
</protein>
<evidence type="ECO:0000313" key="1">
    <source>
        <dbReference type="EMBL" id="KKN96785.1"/>
    </source>
</evidence>